<sequence length="319" mass="35764">MRTLAIRCRWLCPLVLAFAGLAPAWAQDEERTLSAGGNTLEVTVVDVDDPARRAELQGWLAEVAAATLTAYGRYPLAQARVRIMQIDSDDDSPVPWGQTRRRGDAAVLLYVRRDASLSELRADWTAIHELSHLFHPYLGDDGRWLAEGLASYYQNVLRARAGLVAQDEAWRLLEAGFARGRRESSGTPLVELSRRHRGTMRVYWAGAAFWLEADIALRRDHRSSLDQVLSRYSTCCLRGVGEVPPQEFLASLDELSRSRVFSELYRRYADSRAFPPLEHAYRALAIEEDADGKLDFRDGRAAALRRSIMAPPASKPTAP</sequence>
<protein>
    <recommendedName>
        <fullName evidence="2">Peptidase M61 catalytic domain-containing protein</fullName>
    </recommendedName>
</protein>
<accession>A0ABP9KZ52</accession>
<feature type="signal peptide" evidence="1">
    <location>
        <begin position="1"/>
        <end position="26"/>
    </location>
</feature>
<dbReference type="EMBL" id="BAABKY010000001">
    <property type="protein sequence ID" value="GAA5068293.1"/>
    <property type="molecule type" value="Genomic_DNA"/>
</dbReference>
<reference evidence="4" key="1">
    <citation type="journal article" date="2019" name="Int. J. Syst. Evol. Microbiol.">
        <title>The Global Catalogue of Microorganisms (GCM) 10K type strain sequencing project: providing services to taxonomists for standard genome sequencing and annotation.</title>
        <authorList>
            <consortium name="The Broad Institute Genomics Platform"/>
            <consortium name="The Broad Institute Genome Sequencing Center for Infectious Disease"/>
            <person name="Wu L."/>
            <person name="Ma J."/>
        </authorList>
    </citation>
    <scope>NUCLEOTIDE SEQUENCE [LARGE SCALE GENOMIC DNA]</scope>
    <source>
        <strain evidence="4">JCM 19212</strain>
    </source>
</reference>
<dbReference type="InterPro" id="IPR027268">
    <property type="entry name" value="Peptidase_M4/M1_CTD_sf"/>
</dbReference>
<evidence type="ECO:0000313" key="4">
    <source>
        <dbReference type="Proteomes" id="UP001501083"/>
    </source>
</evidence>
<dbReference type="RefSeq" id="WP_158983061.1">
    <property type="nucleotide sequence ID" value="NZ_BAABKY010000001.1"/>
</dbReference>
<comment type="caution">
    <text evidence="3">The sequence shown here is derived from an EMBL/GenBank/DDBJ whole genome shotgun (WGS) entry which is preliminary data.</text>
</comment>
<evidence type="ECO:0000313" key="3">
    <source>
        <dbReference type="EMBL" id="GAA5068293.1"/>
    </source>
</evidence>
<gene>
    <name evidence="3" type="ORF">GCM10025759_03910</name>
</gene>
<feature type="chain" id="PRO_5046887318" description="Peptidase M61 catalytic domain-containing protein" evidence="1">
    <location>
        <begin position="27"/>
        <end position="319"/>
    </location>
</feature>
<keyword evidence="1" id="KW-0732">Signal</keyword>
<organism evidence="3 4">
    <name type="scientific">Lysobacter panacisoli</name>
    <dbReference type="NCBI Taxonomy" id="1255263"/>
    <lineage>
        <taxon>Bacteria</taxon>
        <taxon>Pseudomonadati</taxon>
        <taxon>Pseudomonadota</taxon>
        <taxon>Gammaproteobacteria</taxon>
        <taxon>Lysobacterales</taxon>
        <taxon>Lysobacteraceae</taxon>
        <taxon>Lysobacter</taxon>
    </lineage>
</organism>
<dbReference type="Gene3D" id="1.10.390.10">
    <property type="entry name" value="Neutral Protease Domain 2"/>
    <property type="match status" value="1"/>
</dbReference>
<dbReference type="InterPro" id="IPR007963">
    <property type="entry name" value="Peptidase_M61_catalytic"/>
</dbReference>
<evidence type="ECO:0000256" key="1">
    <source>
        <dbReference type="SAM" id="SignalP"/>
    </source>
</evidence>
<name>A0ABP9KZ52_9GAMM</name>
<evidence type="ECO:0000259" key="2">
    <source>
        <dbReference type="Pfam" id="PF05299"/>
    </source>
</evidence>
<dbReference type="Proteomes" id="UP001501083">
    <property type="component" value="Unassembled WGS sequence"/>
</dbReference>
<feature type="domain" description="Peptidase M61 catalytic" evidence="2">
    <location>
        <begin position="141"/>
        <end position="182"/>
    </location>
</feature>
<dbReference type="Pfam" id="PF05299">
    <property type="entry name" value="Peptidase_M61"/>
    <property type="match status" value="1"/>
</dbReference>
<proteinExistence type="predicted"/>
<keyword evidence="4" id="KW-1185">Reference proteome</keyword>